<accession>A0ABN1MM22</accession>
<organism evidence="2 3">
    <name type="scientific">Wandonia haliotis</name>
    <dbReference type="NCBI Taxonomy" id="574963"/>
    <lineage>
        <taxon>Bacteria</taxon>
        <taxon>Pseudomonadati</taxon>
        <taxon>Bacteroidota</taxon>
        <taxon>Flavobacteriia</taxon>
        <taxon>Flavobacteriales</taxon>
        <taxon>Crocinitomicaceae</taxon>
        <taxon>Wandonia</taxon>
    </lineage>
</organism>
<dbReference type="PANTHER" id="PTHR32305">
    <property type="match status" value="1"/>
</dbReference>
<reference evidence="2 3" key="1">
    <citation type="journal article" date="2019" name="Int. J. Syst. Evol. Microbiol.">
        <title>The Global Catalogue of Microorganisms (GCM) 10K type strain sequencing project: providing services to taxonomists for standard genome sequencing and annotation.</title>
        <authorList>
            <consortium name="The Broad Institute Genomics Platform"/>
            <consortium name="The Broad Institute Genome Sequencing Center for Infectious Disease"/>
            <person name="Wu L."/>
            <person name="Ma J."/>
        </authorList>
    </citation>
    <scope>NUCLEOTIDE SEQUENCE [LARGE SCALE GENOMIC DNA]</scope>
    <source>
        <strain evidence="2 3">JCM 16083</strain>
    </source>
</reference>
<name>A0ABN1MM22_9FLAO</name>
<gene>
    <name evidence="2" type="ORF">GCM10009118_07350</name>
</gene>
<dbReference type="Pfam" id="PF15538">
    <property type="entry name" value="Ntox46"/>
    <property type="match status" value="1"/>
</dbReference>
<feature type="domain" description="Bacterial toxin 46" evidence="1">
    <location>
        <begin position="496"/>
        <end position="569"/>
    </location>
</feature>
<evidence type="ECO:0000313" key="3">
    <source>
        <dbReference type="Proteomes" id="UP001501126"/>
    </source>
</evidence>
<protein>
    <recommendedName>
        <fullName evidence="1">Bacterial toxin 46 domain-containing protein</fullName>
    </recommendedName>
</protein>
<sequence length="608" mass="67362">MSGNLSGIGVGYSYAAATGGNYASTYQYDANGNLKTLTRRNSAGTLMDNFTYHYNANTNQLNYVADPAGSLGDDLDNQSVDNYTYDAIGQLISDEQEEIEEIVWTVTGKVAEIRRKATSTKPDLFFTYDALGRRIRKEVRPRNGSGWVSIRDWVSTLYTYDGQGNVMAVYELKMRESGSTRTENYYISEINLYGSARLGMIKDYRHIGGRTYSTSGPGGGAPPAMTYYSWDGVPKETRGEKFFELSNHLGNVLTVITDRKLPVDDGLGTVAYYQPDVVSYSDYYPGGMMLPGRSGNSGSYRYGFQGMEGDDEVKGEGNSVNYTFRMHDPRVGRFFAIDPLAIKYPELTPYQFSSNRVVDYVEIEGAEGEPGAERMIRQMTSSRLSNQQGGGTSGRIYQELMEAEGDKTQYAGYAAFAASGFVLFGAKAILGYIIEEVIEELAGFPIIPDPGDVIQNKLRTEILPSPSKNRVLTNDPLDIRIQKRSKLAESWMRPNQMKYVDFNKPVYTKTIEEGTDLIQFRVKGTEGTLGNYYAPVGTKPAQIGLDPNDVVQTLSVTVEKNTKVLVSNRTKNATYYANEAVTVEGGGMQFFSRDLKNNVSTLNSPPNQ</sequence>
<proteinExistence type="predicted"/>
<dbReference type="RefSeq" id="WP_343785227.1">
    <property type="nucleotide sequence ID" value="NZ_BAAAFH010000003.1"/>
</dbReference>
<dbReference type="InterPro" id="IPR028238">
    <property type="entry name" value="Ntox46"/>
</dbReference>
<evidence type="ECO:0000259" key="1">
    <source>
        <dbReference type="Pfam" id="PF15538"/>
    </source>
</evidence>
<evidence type="ECO:0000313" key="2">
    <source>
        <dbReference type="EMBL" id="GAA0874327.1"/>
    </source>
</evidence>
<keyword evidence="3" id="KW-1185">Reference proteome</keyword>
<dbReference type="PANTHER" id="PTHR32305:SF15">
    <property type="entry name" value="PROTEIN RHSA-RELATED"/>
    <property type="match status" value="1"/>
</dbReference>
<dbReference type="InterPro" id="IPR050708">
    <property type="entry name" value="T6SS_VgrG/RHS"/>
</dbReference>
<dbReference type="Proteomes" id="UP001501126">
    <property type="component" value="Unassembled WGS sequence"/>
</dbReference>
<comment type="caution">
    <text evidence="2">The sequence shown here is derived from an EMBL/GenBank/DDBJ whole genome shotgun (WGS) entry which is preliminary data.</text>
</comment>
<dbReference type="Gene3D" id="2.180.10.10">
    <property type="entry name" value="RHS repeat-associated core"/>
    <property type="match status" value="1"/>
</dbReference>
<dbReference type="EMBL" id="BAAAFH010000003">
    <property type="protein sequence ID" value="GAA0874327.1"/>
    <property type="molecule type" value="Genomic_DNA"/>
</dbReference>